<keyword evidence="2" id="KW-0732">Signal</keyword>
<evidence type="ECO:0008006" key="5">
    <source>
        <dbReference type="Google" id="ProtNLM"/>
    </source>
</evidence>
<dbReference type="KEGG" id="cman:A9D14_07550"/>
<feature type="region of interest" description="Disordered" evidence="1">
    <location>
        <begin position="28"/>
        <end position="48"/>
    </location>
</feature>
<gene>
    <name evidence="3" type="ORF">A9D14_07550</name>
</gene>
<accession>A0A1Z1FF28</accession>
<feature type="chain" id="PRO_5011785954" description="Lipoprotein" evidence="2">
    <location>
        <begin position="21"/>
        <end position="187"/>
    </location>
</feature>
<dbReference type="Proteomes" id="UP000195807">
    <property type="component" value="Chromosome"/>
</dbReference>
<reference evidence="3 4" key="1">
    <citation type="submission" date="2017-01" db="EMBL/GenBank/DDBJ databases">
        <title>Complete genome sequence of esterase-producing bacterium Croceicoccus marinus E4A9.</title>
        <authorList>
            <person name="Wu Y.-H."/>
            <person name="Cheng H."/>
            <person name="Xu L."/>
            <person name="Huo Y.-Y."/>
            <person name="Wang C.-S."/>
            <person name="Xu X.-W."/>
        </authorList>
    </citation>
    <scope>NUCLEOTIDE SEQUENCE [LARGE SCALE GENOMIC DNA]</scope>
    <source>
        <strain evidence="3 4">E4A9</strain>
    </source>
</reference>
<sequence length="187" mass="19285">MRRCWAITGTMIAASGLFLAAACAPTRPAPAPVPAPAPTPAPTTTPAPVTPQHSIANWADVPVTPGTWTYRADGDVSRALFGTTQGGAQFTMACEKGSRQIRLWRAGSPASADQTGMTVATTSATRTVPAAVQTGQMPQLVASLSPGDSLIDAMVFSRGHFAVGVSGLPLLVMPSWGEVARVAQDCR</sequence>
<dbReference type="STRING" id="450378.GCA_001661675_01512"/>
<dbReference type="AlphaFoldDB" id="A0A1Z1FF28"/>
<evidence type="ECO:0000313" key="3">
    <source>
        <dbReference type="EMBL" id="ARU17333.1"/>
    </source>
</evidence>
<evidence type="ECO:0000256" key="2">
    <source>
        <dbReference type="SAM" id="SignalP"/>
    </source>
</evidence>
<protein>
    <recommendedName>
        <fullName evidence="5">Lipoprotein</fullName>
    </recommendedName>
</protein>
<keyword evidence="4" id="KW-1185">Reference proteome</keyword>
<evidence type="ECO:0000256" key="1">
    <source>
        <dbReference type="SAM" id="MobiDB-lite"/>
    </source>
</evidence>
<evidence type="ECO:0000313" key="4">
    <source>
        <dbReference type="Proteomes" id="UP000195807"/>
    </source>
</evidence>
<name>A0A1Z1FF28_9SPHN</name>
<dbReference type="EMBL" id="CP019602">
    <property type="protein sequence ID" value="ARU17333.1"/>
    <property type="molecule type" value="Genomic_DNA"/>
</dbReference>
<proteinExistence type="predicted"/>
<feature type="signal peptide" evidence="2">
    <location>
        <begin position="1"/>
        <end position="20"/>
    </location>
</feature>
<organism evidence="3 4">
    <name type="scientific">Croceicoccus marinus</name>
    <dbReference type="NCBI Taxonomy" id="450378"/>
    <lineage>
        <taxon>Bacteria</taxon>
        <taxon>Pseudomonadati</taxon>
        <taxon>Pseudomonadota</taxon>
        <taxon>Alphaproteobacteria</taxon>
        <taxon>Sphingomonadales</taxon>
        <taxon>Erythrobacteraceae</taxon>
        <taxon>Croceicoccus</taxon>
    </lineage>
</organism>
<dbReference type="PROSITE" id="PS51257">
    <property type="entry name" value="PROKAR_LIPOPROTEIN"/>
    <property type="match status" value="1"/>
</dbReference>